<dbReference type="EMBL" id="OC002725">
    <property type="protein sequence ID" value="CAD7262282.1"/>
    <property type="molecule type" value="Genomic_DNA"/>
</dbReference>
<dbReference type="EC" id="2.6.1.1" evidence="4"/>
<dbReference type="GO" id="GO:0006532">
    <property type="term" value="P:aspartate biosynthetic process"/>
    <property type="evidence" value="ECO:0007669"/>
    <property type="project" value="TreeGrafter"/>
</dbReference>
<evidence type="ECO:0000313" key="9">
    <source>
        <dbReference type="EMBL" id="CAD7262282.1"/>
    </source>
</evidence>
<dbReference type="GO" id="GO:0004069">
    <property type="term" value="F:L-aspartate:2-oxoglutarate aminotransferase activity"/>
    <property type="evidence" value="ECO:0007669"/>
    <property type="project" value="UniProtKB-EC"/>
</dbReference>
<accession>A0A7R9AZB0</accession>
<name>A0A7R9AZB0_TIMSH</name>
<dbReference type="InterPro" id="IPR015424">
    <property type="entry name" value="PyrdxlP-dep_Trfase"/>
</dbReference>
<evidence type="ECO:0000256" key="4">
    <source>
        <dbReference type="ARBA" id="ARBA00012753"/>
    </source>
</evidence>
<dbReference type="PANTHER" id="PTHR11879:SF55">
    <property type="entry name" value="GLUTAMATE OXALOACETATE TRANSAMINASE 1, ISOFORM B"/>
    <property type="match status" value="1"/>
</dbReference>
<dbReference type="SUPFAM" id="SSF53383">
    <property type="entry name" value="PLP-dependent transferases"/>
    <property type="match status" value="1"/>
</dbReference>
<comment type="cofactor">
    <cofactor evidence="1">
        <name>pyridoxal 5'-phosphate</name>
        <dbReference type="ChEBI" id="CHEBI:597326"/>
    </cofactor>
</comment>
<dbReference type="InterPro" id="IPR004839">
    <property type="entry name" value="Aminotransferase_I/II_large"/>
</dbReference>
<evidence type="ECO:0000256" key="7">
    <source>
        <dbReference type="ARBA" id="ARBA00022898"/>
    </source>
</evidence>
<evidence type="ECO:0000256" key="6">
    <source>
        <dbReference type="ARBA" id="ARBA00022679"/>
    </source>
</evidence>
<dbReference type="InterPro" id="IPR000796">
    <property type="entry name" value="Asp_trans"/>
</dbReference>
<dbReference type="GO" id="GO:0005829">
    <property type="term" value="C:cytosol"/>
    <property type="evidence" value="ECO:0007669"/>
    <property type="project" value="TreeGrafter"/>
</dbReference>
<evidence type="ECO:0000256" key="2">
    <source>
        <dbReference type="ARBA" id="ARBA00007441"/>
    </source>
</evidence>
<keyword evidence="6" id="KW-0808">Transferase</keyword>
<comment type="similarity">
    <text evidence="2">Belongs to the class-I pyridoxal-phosphate-dependent aminotransferase family.</text>
</comment>
<proteinExistence type="inferred from homology"/>
<dbReference type="CDD" id="cd00609">
    <property type="entry name" value="AAT_like"/>
    <property type="match status" value="1"/>
</dbReference>
<keyword evidence="7" id="KW-0663">Pyridoxal phosphate</keyword>
<dbReference type="InterPro" id="IPR015421">
    <property type="entry name" value="PyrdxlP-dep_Trfase_major"/>
</dbReference>
<dbReference type="Pfam" id="PF00155">
    <property type="entry name" value="Aminotran_1_2"/>
    <property type="match status" value="1"/>
</dbReference>
<evidence type="ECO:0000256" key="1">
    <source>
        <dbReference type="ARBA" id="ARBA00001933"/>
    </source>
</evidence>
<evidence type="ECO:0000256" key="5">
    <source>
        <dbReference type="ARBA" id="ARBA00022576"/>
    </source>
</evidence>
<dbReference type="Gene3D" id="3.40.640.10">
    <property type="entry name" value="Type I PLP-dependent aspartate aminotransferase-like (Major domain)"/>
    <property type="match status" value="1"/>
</dbReference>
<dbReference type="InterPro" id="IPR015422">
    <property type="entry name" value="PyrdxlP-dep_Trfase_small"/>
</dbReference>
<dbReference type="AlphaFoldDB" id="A0A7R9AZB0"/>
<evidence type="ECO:0000259" key="8">
    <source>
        <dbReference type="Pfam" id="PF00155"/>
    </source>
</evidence>
<organism evidence="9">
    <name type="scientific">Timema shepardi</name>
    <name type="common">Walking stick</name>
    <dbReference type="NCBI Taxonomy" id="629360"/>
    <lineage>
        <taxon>Eukaryota</taxon>
        <taxon>Metazoa</taxon>
        <taxon>Ecdysozoa</taxon>
        <taxon>Arthropoda</taxon>
        <taxon>Hexapoda</taxon>
        <taxon>Insecta</taxon>
        <taxon>Pterygota</taxon>
        <taxon>Neoptera</taxon>
        <taxon>Polyneoptera</taxon>
        <taxon>Phasmatodea</taxon>
        <taxon>Timematodea</taxon>
        <taxon>Timematoidea</taxon>
        <taxon>Timematidae</taxon>
        <taxon>Timema</taxon>
    </lineage>
</organism>
<evidence type="ECO:0000256" key="3">
    <source>
        <dbReference type="ARBA" id="ARBA00011738"/>
    </source>
</evidence>
<keyword evidence="5" id="KW-0032">Aminotransferase</keyword>
<dbReference type="PANTHER" id="PTHR11879">
    <property type="entry name" value="ASPARTATE AMINOTRANSFERASE"/>
    <property type="match status" value="1"/>
</dbReference>
<reference evidence="9" key="1">
    <citation type="submission" date="2020-11" db="EMBL/GenBank/DDBJ databases">
        <authorList>
            <person name="Tran Van P."/>
        </authorList>
    </citation>
    <scope>NUCLEOTIDE SEQUENCE</scope>
</reference>
<dbReference type="Gene3D" id="3.90.1150.10">
    <property type="entry name" value="Aspartate Aminotransferase, domain 1"/>
    <property type="match status" value="1"/>
</dbReference>
<dbReference type="GO" id="GO:0030170">
    <property type="term" value="F:pyridoxal phosphate binding"/>
    <property type="evidence" value="ECO:0007669"/>
    <property type="project" value="InterPro"/>
</dbReference>
<protein>
    <recommendedName>
        <fullName evidence="4">aspartate transaminase</fullName>
        <ecNumber evidence="4">2.6.1.1</ecNumber>
    </recommendedName>
</protein>
<sequence length="274" mass="30599">MAGFTTVLNYRYWSDVTKSLDITGLLEDLSKAPENAVVVLQPSAHNPTGCDPSREQWARIADVIQEKKLFPFFEVPYQGLASGYLDDDIWPVRLFADRGLEFMVAYSLSLSTALYNERVGALAVVLNDSIDVEAVRTRLQVTVRAMYCSPPAHGAVIAIRTLSDPVNFQEWKSCVRVMAKRIIEVRQRFRAALEEINTPGSWEHITSQTGMFSLTGLSHDQVRYLKEKHHVYLLSSGRYNICALNDSNIHYVASAVKDAFLSVHAEGGCIKNGA</sequence>
<dbReference type="PRINTS" id="PR00799">
    <property type="entry name" value="TRANSAMINASE"/>
</dbReference>
<gene>
    <name evidence="9" type="ORF">TSIB3V08_LOCUS6399</name>
</gene>
<feature type="domain" description="Aminotransferase class I/classII large" evidence="8">
    <location>
        <begin position="2"/>
        <end position="255"/>
    </location>
</feature>
<comment type="subunit">
    <text evidence="3">Homodimer.</text>
</comment>